<dbReference type="AlphaFoldDB" id="A0A2T4S8J1"/>
<dbReference type="RefSeq" id="WP_107644440.1">
    <property type="nucleotide sequence ID" value="NZ_PZHR01000069.1"/>
</dbReference>
<evidence type="ECO:0000313" key="2">
    <source>
        <dbReference type="Proteomes" id="UP000240400"/>
    </source>
</evidence>
<sequence>MYRDLKTSYGDSAESIYDLLSDFLSSSNDIYRNLNKKLKDSEIAQITGVAGVSSGGFEATYDNGDVKIKQGIYSIELSMSDLNGCSVDDLQQAFNRL</sequence>
<organism evidence="1 2">
    <name type="scientific">Staphylococcus nepalensis</name>
    <dbReference type="NCBI Taxonomy" id="214473"/>
    <lineage>
        <taxon>Bacteria</taxon>
        <taxon>Bacillati</taxon>
        <taxon>Bacillota</taxon>
        <taxon>Bacilli</taxon>
        <taxon>Bacillales</taxon>
        <taxon>Staphylococcaceae</taxon>
        <taxon>Staphylococcus</taxon>
    </lineage>
</organism>
<accession>A0A2T4S8J1</accession>
<reference evidence="1 2" key="1">
    <citation type="journal article" date="2016" name="Front. Microbiol.">
        <title>Comprehensive Phylogenetic Analysis of Bovine Non-aureus Staphylococci Species Based on Whole-Genome Sequencing.</title>
        <authorList>
            <person name="Naushad S."/>
            <person name="Barkema H.W."/>
            <person name="Luby C."/>
            <person name="Condas L.A."/>
            <person name="Nobrega D.B."/>
            <person name="Carson D.A."/>
            <person name="De Buck J."/>
        </authorList>
    </citation>
    <scope>NUCLEOTIDE SEQUENCE [LARGE SCALE GENOMIC DNA]</scope>
    <source>
        <strain evidence="1 2">SNUC 4337</strain>
    </source>
</reference>
<name>A0A2T4S8J1_9STAP</name>
<evidence type="ECO:0000313" key="1">
    <source>
        <dbReference type="EMBL" id="PTK58059.1"/>
    </source>
</evidence>
<comment type="caution">
    <text evidence="1">The sequence shown here is derived from an EMBL/GenBank/DDBJ whole genome shotgun (WGS) entry which is preliminary data.</text>
</comment>
<dbReference type="EMBL" id="PZHR01000069">
    <property type="protein sequence ID" value="PTK58059.1"/>
    <property type="molecule type" value="Genomic_DNA"/>
</dbReference>
<protein>
    <submittedName>
        <fullName evidence="1">Uncharacterized protein</fullName>
    </submittedName>
</protein>
<dbReference type="Proteomes" id="UP000240400">
    <property type="component" value="Unassembled WGS sequence"/>
</dbReference>
<gene>
    <name evidence="1" type="ORF">BUZ61_10820</name>
</gene>
<proteinExistence type="predicted"/>